<keyword evidence="4" id="KW-1185">Reference proteome</keyword>
<feature type="transmembrane region" description="Helical" evidence="1">
    <location>
        <begin position="210"/>
        <end position="231"/>
    </location>
</feature>
<feature type="transmembrane region" description="Helical" evidence="1">
    <location>
        <begin position="251"/>
        <end position="269"/>
    </location>
</feature>
<reference evidence="4" key="1">
    <citation type="submission" date="2016-10" db="EMBL/GenBank/DDBJ databases">
        <authorList>
            <person name="Varghese N."/>
            <person name="Submissions S."/>
        </authorList>
    </citation>
    <scope>NUCLEOTIDE SEQUENCE [LARGE SCALE GENOMIC DNA]</scope>
    <source>
        <strain evidence="4">FP5</strain>
    </source>
</reference>
<dbReference type="InterPro" id="IPR009597">
    <property type="entry name" value="DUF1206"/>
</dbReference>
<evidence type="ECO:0000313" key="3">
    <source>
        <dbReference type="EMBL" id="SFG24692.1"/>
    </source>
</evidence>
<feature type="domain" description="DUF1206" evidence="2">
    <location>
        <begin position="29"/>
        <end position="96"/>
    </location>
</feature>
<organism evidence="3 4">
    <name type="scientific">Halobacillus alkaliphilus</name>
    <dbReference type="NCBI Taxonomy" id="396056"/>
    <lineage>
        <taxon>Bacteria</taxon>
        <taxon>Bacillati</taxon>
        <taxon>Bacillota</taxon>
        <taxon>Bacilli</taxon>
        <taxon>Bacillales</taxon>
        <taxon>Bacillaceae</taxon>
        <taxon>Halobacillus</taxon>
    </lineage>
</organism>
<protein>
    <recommendedName>
        <fullName evidence="2">DUF1206 domain-containing protein</fullName>
    </recommendedName>
</protein>
<gene>
    <name evidence="3" type="ORF">SAMN05216353_1308</name>
</gene>
<proteinExistence type="predicted"/>
<dbReference type="AlphaFoldDB" id="A0A1I2Q8J6"/>
<dbReference type="EMBL" id="FOOG01000030">
    <property type="protein sequence ID" value="SFG24692.1"/>
    <property type="molecule type" value="Genomic_DNA"/>
</dbReference>
<sequence length="285" mass="29874">MSSTASSNTQKARDAKEEIKPWIRRLARFGYMAKGVVYALVGILAFMAAIGVGGKTTGTSGMLKSLAGVPSGNIILWIIGIGLICYIGWVFIKAIKDPTNEGKGAKGIISRVGYMVSGVVYGALALKAINIASSAGSSSGGGGSKQTMSAKLLAQPFGAWIIGAIGVIIIGYGLYEFIGGATQKFLKKFRTGEMDHHEYKVAKNSGTAGLIARGSVLGLIGYFFVQTALTSDASQAKGLDGALSEVASNPFGQWILGVVAAGLILYGVYQIIRGRYEHMSFGKRK</sequence>
<feature type="domain" description="DUF1206" evidence="2">
    <location>
        <begin position="112"/>
        <end position="182"/>
    </location>
</feature>
<feature type="transmembrane region" description="Helical" evidence="1">
    <location>
        <begin position="157"/>
        <end position="178"/>
    </location>
</feature>
<keyword evidence="1" id="KW-1133">Transmembrane helix</keyword>
<keyword evidence="1" id="KW-0472">Membrane</keyword>
<evidence type="ECO:0000313" key="4">
    <source>
        <dbReference type="Proteomes" id="UP000198897"/>
    </source>
</evidence>
<dbReference type="Pfam" id="PF06724">
    <property type="entry name" value="DUF1206"/>
    <property type="match status" value="3"/>
</dbReference>
<feature type="transmembrane region" description="Helical" evidence="1">
    <location>
        <begin position="74"/>
        <end position="92"/>
    </location>
</feature>
<name>A0A1I2Q8J6_9BACI</name>
<evidence type="ECO:0000259" key="2">
    <source>
        <dbReference type="Pfam" id="PF06724"/>
    </source>
</evidence>
<dbReference type="Proteomes" id="UP000198897">
    <property type="component" value="Unassembled WGS sequence"/>
</dbReference>
<dbReference type="RefSeq" id="WP_089752962.1">
    <property type="nucleotide sequence ID" value="NZ_FOOG01000030.1"/>
</dbReference>
<dbReference type="OrthoDB" id="5702018at2"/>
<evidence type="ECO:0000256" key="1">
    <source>
        <dbReference type="SAM" id="Phobius"/>
    </source>
</evidence>
<feature type="transmembrane region" description="Helical" evidence="1">
    <location>
        <begin position="35"/>
        <end position="54"/>
    </location>
</feature>
<feature type="transmembrane region" description="Helical" evidence="1">
    <location>
        <begin position="112"/>
        <end position="137"/>
    </location>
</feature>
<accession>A0A1I2Q8J6</accession>
<feature type="domain" description="DUF1206" evidence="2">
    <location>
        <begin position="208"/>
        <end position="276"/>
    </location>
</feature>
<keyword evidence="1" id="KW-0812">Transmembrane</keyword>